<proteinExistence type="predicted"/>
<keyword evidence="3" id="KW-1185">Reference proteome</keyword>
<evidence type="ECO:0000313" key="2">
    <source>
        <dbReference type="EMBL" id="TPW30086.1"/>
    </source>
</evidence>
<dbReference type="Gene3D" id="1.25.40.10">
    <property type="entry name" value="Tetratricopeptide repeat domain"/>
    <property type="match status" value="2"/>
</dbReference>
<accession>A0A506U9P9</accession>
<keyword evidence="1" id="KW-0732">Signal</keyword>
<dbReference type="AlphaFoldDB" id="A0A506U9P9"/>
<feature type="signal peptide" evidence="1">
    <location>
        <begin position="1"/>
        <end position="36"/>
    </location>
</feature>
<dbReference type="SMART" id="SM00671">
    <property type="entry name" value="SEL1"/>
    <property type="match status" value="5"/>
</dbReference>
<reference evidence="2 3" key="1">
    <citation type="submission" date="2019-06" db="EMBL/GenBank/DDBJ databases">
        <authorList>
            <person name="Li M."/>
        </authorList>
    </citation>
    <scope>NUCLEOTIDE SEQUENCE [LARGE SCALE GENOMIC DNA]</scope>
    <source>
        <strain evidence="2 3">BGMRC2036</strain>
    </source>
</reference>
<feature type="chain" id="PRO_5021234475" evidence="1">
    <location>
        <begin position="37"/>
        <end position="382"/>
    </location>
</feature>
<evidence type="ECO:0000313" key="3">
    <source>
        <dbReference type="Proteomes" id="UP000318801"/>
    </source>
</evidence>
<name>A0A506U9P9_9HYPH</name>
<dbReference type="Pfam" id="PF08238">
    <property type="entry name" value="Sel1"/>
    <property type="match status" value="5"/>
</dbReference>
<dbReference type="Proteomes" id="UP000318801">
    <property type="component" value="Unassembled WGS sequence"/>
</dbReference>
<dbReference type="OrthoDB" id="9816559at2"/>
<dbReference type="InterPro" id="IPR006597">
    <property type="entry name" value="Sel1-like"/>
</dbReference>
<evidence type="ECO:0000256" key="1">
    <source>
        <dbReference type="SAM" id="SignalP"/>
    </source>
</evidence>
<organism evidence="2 3">
    <name type="scientific">Martelella alba</name>
    <dbReference type="NCBI Taxonomy" id="2590451"/>
    <lineage>
        <taxon>Bacteria</taxon>
        <taxon>Pseudomonadati</taxon>
        <taxon>Pseudomonadota</taxon>
        <taxon>Alphaproteobacteria</taxon>
        <taxon>Hyphomicrobiales</taxon>
        <taxon>Aurantimonadaceae</taxon>
        <taxon>Martelella</taxon>
    </lineage>
</organism>
<dbReference type="EMBL" id="VHLG01000007">
    <property type="protein sequence ID" value="TPW30086.1"/>
    <property type="molecule type" value="Genomic_DNA"/>
</dbReference>
<gene>
    <name evidence="2" type="ORF">FJU08_12220</name>
</gene>
<dbReference type="PANTHER" id="PTHR11102">
    <property type="entry name" value="SEL-1-LIKE PROTEIN"/>
    <property type="match status" value="1"/>
</dbReference>
<comment type="caution">
    <text evidence="2">The sequence shown here is derived from an EMBL/GenBank/DDBJ whole genome shotgun (WGS) entry which is preliminary data.</text>
</comment>
<sequence>MPCLTKKRHDLNIDGSMMNRNNGLAAALLMSGIAIAAPALAQADATTSTVDTPAALAAPVPERGSRLVSPDDLNIARTPSGLELYDRMGSPLPELPPEKTYDGPVDEAYGAYQRGMFQTAYSEALKRAHRGDADAETLIAVMLDKDLISKARAGRSADWYRMAAESDDPAAKNRYGMMLLSGQDVAKDPVKGEALVRAAAEAGNAEAAYNLATLIISKGKGSADGTNDALPWYERAANAGIPEAEYALSQIYLADASLPEEKRITNGFWLYSAAKGGLDTAQIDLALRLVNGRGGQGADPDQAFEWMHRAAISGNPAAQNKLGDMFRDGVGTKKDPVSAATFYLLAKRSGLSEPKVEAFLKQLPADQLKQAEARANTAAGKF</sequence>
<dbReference type="SUPFAM" id="SSF81901">
    <property type="entry name" value="HCP-like"/>
    <property type="match status" value="2"/>
</dbReference>
<dbReference type="InterPro" id="IPR050767">
    <property type="entry name" value="Sel1_AlgK"/>
</dbReference>
<protein>
    <submittedName>
        <fullName evidence="2">Sel1 repeat family protein</fullName>
    </submittedName>
</protein>
<dbReference type="PANTHER" id="PTHR11102:SF160">
    <property type="entry name" value="ERAD-ASSOCIATED E3 UBIQUITIN-PROTEIN LIGASE COMPONENT HRD3"/>
    <property type="match status" value="1"/>
</dbReference>
<dbReference type="InterPro" id="IPR011990">
    <property type="entry name" value="TPR-like_helical_dom_sf"/>
</dbReference>